<dbReference type="RefSeq" id="WP_404615491.1">
    <property type="nucleotide sequence ID" value="NZ_JADIKK010000008.1"/>
</dbReference>
<keyword evidence="3 9" id="KW-0633">Potassium transport</keyword>
<dbReference type="NCBIfam" id="TIGR00680">
    <property type="entry name" value="kdpA"/>
    <property type="match status" value="1"/>
</dbReference>
<dbReference type="InterPro" id="IPR004623">
    <property type="entry name" value="KdpA"/>
</dbReference>
<keyword evidence="2 9" id="KW-1003">Cell membrane</keyword>
<evidence type="ECO:0000256" key="7">
    <source>
        <dbReference type="ARBA" id="ARBA00023065"/>
    </source>
</evidence>
<feature type="transmembrane region" description="Helical" evidence="9">
    <location>
        <begin position="6"/>
        <end position="27"/>
    </location>
</feature>
<keyword evidence="6 9" id="KW-1133">Transmembrane helix</keyword>
<evidence type="ECO:0000256" key="2">
    <source>
        <dbReference type="ARBA" id="ARBA00022475"/>
    </source>
</evidence>
<evidence type="ECO:0000256" key="5">
    <source>
        <dbReference type="ARBA" id="ARBA00022958"/>
    </source>
</evidence>
<keyword evidence="8 9" id="KW-0472">Membrane</keyword>
<sequence length="567" mass="60280">MTTNILYFVIMLACMTALAIPMGHYLAKVFTDERHALPERLTYRLLGVDPDRGMRWSQYGMALVLANAAMGLLGYLLLRVQAWMPLNPSHLSGMSPDLAFNTAMSFVTNTNWQAYSGENTLSNFSQMAALTFLMTVSAATGLAAGAAFVRGLGHAEKPEIGNFWVDFTRIVWRILLPVCFVLALVCVWQGVPQTLASDAVATTLEGAKQHIILGAVASLETIKHIGTNGGGFYGANAAHPYEDPTPLINTLHILSMLLIPAALTVAFGRMLARNRQGWVLFGAFFVMFVGFLAIVYPAEQAGNPQLTALGVDQHLSATQPGGNMEGKEMRFGIAGSSLFVTATTAATTGSVNAMHDSLTPLGGLAPLGEMMLNCVYGGKGVGLINLLQYAILAVFLIGMMIGRTPEFLGKKIEAREIKLVMLAVLAHPICILGFTALAVLWPHITDSLGNTGPHGFSEILYAYTSATANNGSAFGGLSVNTPFYNTTIGLAMLIGRYGTLLPMLAVAGLLASKKTLPETAGTFPTATPLFMALTVLVALVVGGLTFLPALALGPLVEHIAMLHGQLF</sequence>
<evidence type="ECO:0000256" key="9">
    <source>
        <dbReference type="HAMAP-Rule" id="MF_00275"/>
    </source>
</evidence>
<dbReference type="PANTHER" id="PTHR30607">
    <property type="entry name" value="POTASSIUM-TRANSPORTING ATPASE A CHAIN"/>
    <property type="match status" value="1"/>
</dbReference>
<comment type="similarity">
    <text evidence="9">Belongs to the KdpA family.</text>
</comment>
<accession>A0ABW8J8T8</accession>
<evidence type="ECO:0000313" key="11">
    <source>
        <dbReference type="Proteomes" id="UP001620339"/>
    </source>
</evidence>
<comment type="function">
    <text evidence="9">Part of the high-affinity ATP-driven potassium transport (or Kdp) system, which catalyzes the hydrolysis of ATP coupled with the electrogenic transport of potassium into the cytoplasm. This subunit binds the extracellular potassium ions and delivers the ions to the membrane domain of KdpB through an intramembrane tunnel.</text>
</comment>
<dbReference type="HAMAP" id="MF_00275">
    <property type="entry name" value="KdpA"/>
    <property type="match status" value="1"/>
</dbReference>
<feature type="transmembrane region" description="Helical" evidence="9">
    <location>
        <begin position="380"/>
        <end position="398"/>
    </location>
</feature>
<evidence type="ECO:0000313" key="10">
    <source>
        <dbReference type="EMBL" id="MFK2878711.1"/>
    </source>
</evidence>
<feature type="transmembrane region" description="Helical" evidence="9">
    <location>
        <begin position="278"/>
        <end position="298"/>
    </location>
</feature>
<feature type="transmembrane region" description="Helical" evidence="9">
    <location>
        <begin position="488"/>
        <end position="510"/>
    </location>
</feature>
<keyword evidence="11" id="KW-1185">Reference proteome</keyword>
<protein>
    <recommendedName>
        <fullName evidence="9">Potassium-transporting ATPase potassium-binding subunit</fullName>
    </recommendedName>
    <alternativeName>
        <fullName evidence="9">ATP phosphohydrolase [potassium-transporting] A chain</fullName>
    </alternativeName>
    <alternativeName>
        <fullName evidence="9">Potassium-binding and translocating subunit A</fullName>
    </alternativeName>
    <alternativeName>
        <fullName evidence="9">Potassium-translocating ATPase A chain</fullName>
    </alternativeName>
</protein>
<comment type="subunit">
    <text evidence="9">The system is composed of three essential subunits: KdpA, KdpB and KdpC.</text>
</comment>
<feature type="transmembrane region" description="Helical" evidence="9">
    <location>
        <begin position="127"/>
        <end position="149"/>
    </location>
</feature>
<organism evidence="10 11">
    <name type="scientific">Rhodanobacter hydrolyticus</name>
    <dbReference type="NCBI Taxonomy" id="2250595"/>
    <lineage>
        <taxon>Bacteria</taxon>
        <taxon>Pseudomonadati</taxon>
        <taxon>Pseudomonadota</taxon>
        <taxon>Gammaproteobacteria</taxon>
        <taxon>Lysobacterales</taxon>
        <taxon>Rhodanobacteraceae</taxon>
        <taxon>Rhodanobacter</taxon>
    </lineage>
</organism>
<feature type="transmembrane region" description="Helical" evidence="9">
    <location>
        <begin position="251"/>
        <end position="271"/>
    </location>
</feature>
<comment type="caution">
    <text evidence="10">The sequence shown here is derived from an EMBL/GenBank/DDBJ whole genome shotgun (WGS) entry which is preliminary data.</text>
</comment>
<feature type="transmembrane region" description="Helical" evidence="9">
    <location>
        <begin position="530"/>
        <end position="552"/>
    </location>
</feature>
<evidence type="ECO:0000256" key="8">
    <source>
        <dbReference type="ARBA" id="ARBA00023136"/>
    </source>
</evidence>
<comment type="subcellular location">
    <subcellularLocation>
        <location evidence="9">Cell membrane</location>
        <topology evidence="9">Multi-pass membrane protein</topology>
    </subcellularLocation>
</comment>
<keyword evidence="5 9" id="KW-0630">Potassium</keyword>
<keyword evidence="7 9" id="KW-0406">Ion transport</keyword>
<evidence type="ECO:0000256" key="1">
    <source>
        <dbReference type="ARBA" id="ARBA00022448"/>
    </source>
</evidence>
<evidence type="ECO:0000256" key="4">
    <source>
        <dbReference type="ARBA" id="ARBA00022692"/>
    </source>
</evidence>
<dbReference type="Pfam" id="PF03814">
    <property type="entry name" value="KdpA"/>
    <property type="match status" value="1"/>
</dbReference>
<keyword evidence="1 9" id="KW-0813">Transport</keyword>
<dbReference type="PIRSF" id="PIRSF001294">
    <property type="entry name" value="K_ATPaseA"/>
    <property type="match status" value="1"/>
</dbReference>
<evidence type="ECO:0000256" key="3">
    <source>
        <dbReference type="ARBA" id="ARBA00022538"/>
    </source>
</evidence>
<gene>
    <name evidence="9 10" type="primary">kdpA</name>
    <name evidence="10" type="ORF">ISP25_16695</name>
</gene>
<dbReference type="PANTHER" id="PTHR30607:SF2">
    <property type="entry name" value="POTASSIUM-TRANSPORTING ATPASE POTASSIUM-BINDING SUBUNIT"/>
    <property type="match status" value="1"/>
</dbReference>
<feature type="transmembrane region" description="Helical" evidence="9">
    <location>
        <begin position="59"/>
        <end position="78"/>
    </location>
</feature>
<dbReference type="EMBL" id="JADIKK010000008">
    <property type="protein sequence ID" value="MFK2878711.1"/>
    <property type="molecule type" value="Genomic_DNA"/>
</dbReference>
<evidence type="ECO:0000256" key="6">
    <source>
        <dbReference type="ARBA" id="ARBA00022989"/>
    </source>
</evidence>
<keyword evidence="4 9" id="KW-0812">Transmembrane</keyword>
<name>A0ABW8J8T8_9GAMM</name>
<proteinExistence type="inferred from homology"/>
<feature type="transmembrane region" description="Helical" evidence="9">
    <location>
        <begin position="170"/>
        <end position="191"/>
    </location>
</feature>
<dbReference type="Proteomes" id="UP001620339">
    <property type="component" value="Unassembled WGS sequence"/>
</dbReference>
<feature type="transmembrane region" description="Helical" evidence="9">
    <location>
        <begin position="419"/>
        <end position="441"/>
    </location>
</feature>
<reference evidence="10 11" key="1">
    <citation type="submission" date="2020-10" db="EMBL/GenBank/DDBJ databases">
        <title>Phylogeny of dyella-like bacteria.</title>
        <authorList>
            <person name="Fu J."/>
        </authorList>
    </citation>
    <scope>NUCLEOTIDE SEQUENCE [LARGE SCALE GENOMIC DNA]</scope>
    <source>
        <strain evidence="10 11">KACC 19113</strain>
    </source>
</reference>